<dbReference type="RefSeq" id="XP_067177427.1">
    <property type="nucleotide sequence ID" value="XM_067320817.1"/>
</dbReference>
<name>A0A836KL07_9TRYP</name>
<protein>
    <submittedName>
        <fullName evidence="2">Uncharacterized protein</fullName>
    </submittedName>
</protein>
<dbReference type="EMBL" id="JAFEUZ010000028">
    <property type="protein sequence ID" value="KAG5474485.1"/>
    <property type="molecule type" value="Genomic_DNA"/>
</dbReference>
<accession>A0A836KL07</accession>
<keyword evidence="1" id="KW-1133">Transmembrane helix</keyword>
<dbReference type="AlphaFoldDB" id="A0A836KL07"/>
<keyword evidence="1" id="KW-0812">Transmembrane</keyword>
<dbReference type="SUPFAM" id="SSF82866">
    <property type="entry name" value="Multidrug efflux transporter AcrB transmembrane domain"/>
    <property type="match status" value="1"/>
</dbReference>
<feature type="transmembrane region" description="Helical" evidence="1">
    <location>
        <begin position="297"/>
        <end position="318"/>
    </location>
</feature>
<dbReference type="OrthoDB" id="260818at2759"/>
<evidence type="ECO:0000313" key="2">
    <source>
        <dbReference type="EMBL" id="KAG5474485.1"/>
    </source>
</evidence>
<dbReference type="KEGG" id="lmat:92513329"/>
<organism evidence="2 3">
    <name type="scientific">Leishmania martiniquensis</name>
    <dbReference type="NCBI Taxonomy" id="1580590"/>
    <lineage>
        <taxon>Eukaryota</taxon>
        <taxon>Discoba</taxon>
        <taxon>Euglenozoa</taxon>
        <taxon>Kinetoplastea</taxon>
        <taxon>Metakinetoplastina</taxon>
        <taxon>Trypanosomatida</taxon>
        <taxon>Trypanosomatidae</taxon>
        <taxon>Leishmaniinae</taxon>
        <taxon>Leishmania</taxon>
    </lineage>
</organism>
<feature type="transmembrane region" description="Helical" evidence="1">
    <location>
        <begin position="262"/>
        <end position="285"/>
    </location>
</feature>
<evidence type="ECO:0000256" key="1">
    <source>
        <dbReference type="SAM" id="Phobius"/>
    </source>
</evidence>
<dbReference type="Gene3D" id="1.20.1640.10">
    <property type="entry name" value="Multidrug efflux transporter AcrB transmembrane domain"/>
    <property type="match status" value="1"/>
</dbReference>
<evidence type="ECO:0000313" key="3">
    <source>
        <dbReference type="Proteomes" id="UP000673552"/>
    </source>
</evidence>
<dbReference type="Proteomes" id="UP000673552">
    <property type="component" value="Chromosome 28"/>
</dbReference>
<comment type="caution">
    <text evidence="2">The sequence shown here is derived from an EMBL/GenBank/DDBJ whole genome shotgun (WGS) entry which is preliminary data.</text>
</comment>
<keyword evidence="1" id="KW-0472">Membrane</keyword>
<feature type="transmembrane region" description="Helical" evidence="1">
    <location>
        <begin position="156"/>
        <end position="176"/>
    </location>
</feature>
<feature type="transmembrane region" description="Helical" evidence="1">
    <location>
        <begin position="182"/>
        <end position="202"/>
    </location>
</feature>
<feature type="transmembrane region" description="Helical" evidence="1">
    <location>
        <begin position="324"/>
        <end position="352"/>
    </location>
</feature>
<proteinExistence type="predicted"/>
<gene>
    <name evidence="2" type="ORF">LSCM1_03271</name>
</gene>
<dbReference type="GeneID" id="92513329"/>
<reference evidence="2 3" key="1">
    <citation type="submission" date="2021-03" db="EMBL/GenBank/DDBJ databases">
        <title>Leishmania (Mundinia) martiniquensis Genome sequencing and assembly.</title>
        <authorList>
            <person name="Almutairi H."/>
            <person name="Gatherer D."/>
        </authorList>
    </citation>
    <scope>NUCLEOTIDE SEQUENCE [LARGE SCALE GENOMIC DNA]</scope>
    <source>
        <strain evidence="2">LSCM1</strain>
    </source>
</reference>
<sequence length="362" mass="39243">MYVDYLLDLTKVPQILHNAAWCRAVASIAADIRRADSTGSQAKTVLEDYLGDSRSELESLEDFYTYAKENGRLSEVVFLLDYDKAPLMLQQMLYRVENTLANSHSPPSQVVGVHNRISRFLTTTIQPLAQAHGITVYYTSTLFEPAVARVGALQSLWFAVGIGLAVTFVFLLVYYVSLTTAVSATMVAAIVCFGSLTVCTVFHWEVDAVLQVCISCTVPIGMQYVLHSCSGYFDYLQTTTSHLFAREVTRRSAVQGALLRSASAVCTSVLCVIAVSIMFAVSSLLRLRRVGQVSITLHLLVLLAGVLFTGAVATLGPMKAYQHWTISALLCIVCAALSGLAVLIMCSVNGVVGPHGSTILTH</sequence>
<keyword evidence="3" id="KW-1185">Reference proteome</keyword>